<evidence type="ECO:0000313" key="1">
    <source>
        <dbReference type="EMBL" id="MFC5863847.1"/>
    </source>
</evidence>
<organism evidence="1 2">
    <name type="scientific">Acidicapsa dinghuensis</name>
    <dbReference type="NCBI Taxonomy" id="2218256"/>
    <lineage>
        <taxon>Bacteria</taxon>
        <taxon>Pseudomonadati</taxon>
        <taxon>Acidobacteriota</taxon>
        <taxon>Terriglobia</taxon>
        <taxon>Terriglobales</taxon>
        <taxon>Acidobacteriaceae</taxon>
        <taxon>Acidicapsa</taxon>
    </lineage>
</organism>
<proteinExistence type="predicted"/>
<evidence type="ECO:0000313" key="2">
    <source>
        <dbReference type="Proteomes" id="UP001596091"/>
    </source>
</evidence>
<dbReference type="EMBL" id="JBHSPH010000007">
    <property type="protein sequence ID" value="MFC5863847.1"/>
    <property type="molecule type" value="Genomic_DNA"/>
</dbReference>
<dbReference type="Proteomes" id="UP001596091">
    <property type="component" value="Unassembled WGS sequence"/>
</dbReference>
<comment type="caution">
    <text evidence="1">The sequence shown here is derived from an EMBL/GenBank/DDBJ whole genome shotgun (WGS) entry which is preliminary data.</text>
</comment>
<reference evidence="2" key="1">
    <citation type="journal article" date="2019" name="Int. J. Syst. Evol. Microbiol.">
        <title>The Global Catalogue of Microorganisms (GCM) 10K type strain sequencing project: providing services to taxonomists for standard genome sequencing and annotation.</title>
        <authorList>
            <consortium name="The Broad Institute Genomics Platform"/>
            <consortium name="The Broad Institute Genome Sequencing Center for Infectious Disease"/>
            <person name="Wu L."/>
            <person name="Ma J."/>
        </authorList>
    </citation>
    <scope>NUCLEOTIDE SEQUENCE [LARGE SCALE GENOMIC DNA]</scope>
    <source>
        <strain evidence="2">JCM 4087</strain>
    </source>
</reference>
<dbReference type="RefSeq" id="WP_263342196.1">
    <property type="nucleotide sequence ID" value="NZ_JAGSYH010000010.1"/>
</dbReference>
<accession>A0ABW1EKP7</accession>
<keyword evidence="2" id="KW-1185">Reference proteome</keyword>
<protein>
    <recommendedName>
        <fullName evidence="3">DUF2946 domain-containing protein</fullName>
    </recommendedName>
</protein>
<name>A0ABW1EKP7_9BACT</name>
<evidence type="ECO:0008006" key="3">
    <source>
        <dbReference type="Google" id="ProtNLM"/>
    </source>
</evidence>
<sequence>MKQSTQQQKQAFTGRSASLRRVTTIACLLLLTLLAFVQVAHVHPTAADADHCPICVVMHSAAPVAAVAAAIIVVHASEPLVVQEMASVVRPWHCTLFNRPPPQARQL</sequence>
<gene>
    <name evidence="1" type="ORF">ACFPT7_16180</name>
</gene>